<name>A0A183CPK2_GLOPA</name>
<dbReference type="Proteomes" id="UP000050741">
    <property type="component" value="Unassembled WGS sequence"/>
</dbReference>
<organism evidence="1 2">
    <name type="scientific">Globodera pallida</name>
    <name type="common">Potato cyst nematode worm</name>
    <name type="synonym">Heterodera pallida</name>
    <dbReference type="NCBI Taxonomy" id="36090"/>
    <lineage>
        <taxon>Eukaryota</taxon>
        <taxon>Metazoa</taxon>
        <taxon>Ecdysozoa</taxon>
        <taxon>Nematoda</taxon>
        <taxon>Chromadorea</taxon>
        <taxon>Rhabditida</taxon>
        <taxon>Tylenchina</taxon>
        <taxon>Tylenchomorpha</taxon>
        <taxon>Tylenchoidea</taxon>
        <taxon>Heteroderidae</taxon>
        <taxon>Heteroderinae</taxon>
        <taxon>Globodera</taxon>
    </lineage>
</organism>
<reference evidence="1" key="1">
    <citation type="submission" date="2013-12" db="EMBL/GenBank/DDBJ databases">
        <authorList>
            <person name="Aslett M."/>
        </authorList>
    </citation>
    <scope>NUCLEOTIDE SEQUENCE [LARGE SCALE GENOMIC DNA]</scope>
    <source>
        <strain evidence="1">Lindley</strain>
    </source>
</reference>
<dbReference type="WBParaSite" id="GPLIN_001480900">
    <property type="protein sequence ID" value="GPLIN_001480900"/>
    <property type="gene ID" value="GPLIN_001480900"/>
</dbReference>
<protein>
    <submittedName>
        <fullName evidence="2">LAGLIDADG_2 domain-containing protein</fullName>
    </submittedName>
</protein>
<reference evidence="1" key="2">
    <citation type="submission" date="2014-05" db="EMBL/GenBank/DDBJ databases">
        <title>The genome and life-stage specific transcriptomes of Globodera pallida elucidate key aspects of plant parasitism by a cyst nematode.</title>
        <authorList>
            <person name="Cotton J.A."/>
            <person name="Lilley C.J."/>
            <person name="Jones L.M."/>
            <person name="Kikuchi T."/>
            <person name="Reid A.J."/>
            <person name="Thorpe P."/>
            <person name="Tsai I.J."/>
            <person name="Beasley H."/>
            <person name="Blok V."/>
            <person name="Cock P.J.A."/>
            <person name="Van den Akker S.E."/>
            <person name="Holroyd N."/>
            <person name="Hunt M."/>
            <person name="Mantelin S."/>
            <person name="Naghra H."/>
            <person name="Pain A."/>
            <person name="Palomares-Rius J.E."/>
            <person name="Zarowiecki M."/>
            <person name="Berriman M."/>
            <person name="Jones J.T."/>
            <person name="Urwin P.E."/>
        </authorList>
    </citation>
    <scope>NUCLEOTIDE SEQUENCE [LARGE SCALE GENOMIC DNA]</scope>
    <source>
        <strain evidence="1">Lindley</strain>
    </source>
</reference>
<accession>A0A183CPK2</accession>
<reference evidence="2" key="3">
    <citation type="submission" date="2016-06" db="UniProtKB">
        <authorList>
            <consortium name="WormBaseParasite"/>
        </authorList>
    </citation>
    <scope>IDENTIFICATION</scope>
</reference>
<evidence type="ECO:0000313" key="2">
    <source>
        <dbReference type="WBParaSite" id="GPLIN_001480900"/>
    </source>
</evidence>
<dbReference type="AlphaFoldDB" id="A0A183CPK2"/>
<keyword evidence="1" id="KW-1185">Reference proteome</keyword>
<evidence type="ECO:0000313" key="1">
    <source>
        <dbReference type="Proteomes" id="UP000050741"/>
    </source>
</evidence>
<proteinExistence type="predicted"/>
<sequence>LVYLYRISVVGHSSQAVGWSVTLRLENLMALLPSILQMLRSHGVRPRAHWISLKPAP</sequence>